<accession>A0A914ARQ2</accession>
<evidence type="ECO:0000256" key="3">
    <source>
        <dbReference type="ARBA" id="ARBA00023015"/>
    </source>
</evidence>
<organism evidence="9 10">
    <name type="scientific">Patiria miniata</name>
    <name type="common">Bat star</name>
    <name type="synonym">Asterina miniata</name>
    <dbReference type="NCBI Taxonomy" id="46514"/>
    <lineage>
        <taxon>Eukaryota</taxon>
        <taxon>Metazoa</taxon>
        <taxon>Echinodermata</taxon>
        <taxon>Eleutherozoa</taxon>
        <taxon>Asterozoa</taxon>
        <taxon>Asteroidea</taxon>
        <taxon>Valvatacea</taxon>
        <taxon>Valvatida</taxon>
        <taxon>Asterinidae</taxon>
        <taxon>Patiria</taxon>
    </lineage>
</organism>
<dbReference type="GeneID" id="119736381"/>
<dbReference type="InterPro" id="IPR004827">
    <property type="entry name" value="bZIP"/>
</dbReference>
<feature type="compositionally biased region" description="Basic and acidic residues" evidence="7">
    <location>
        <begin position="56"/>
        <end position="67"/>
    </location>
</feature>
<dbReference type="EnsemblMetazoa" id="XM_038210395.1">
    <property type="protein sequence ID" value="XP_038066323.1"/>
    <property type="gene ID" value="LOC119736381"/>
</dbReference>
<dbReference type="OMA" id="LGQTMEM"/>
<sequence length="190" mass="21283">MLGSSSGIHSTFLIYPLKGQTMESSNGNNNNKEMPSDNRKPGGGKQTTAGRSLKKYLHDKESDEYKTRRQRNNVAVRKSRDRSRKKAEETQERVQQLKEENQQLESKVMLLSKELSLLKDLFLAHAREVPDPSTTFGLYTAGPDVASRLQNQEVNSEQPGMESAINQLTQASSDHTYVVTVNQEGVKTEA</sequence>
<evidence type="ECO:0000313" key="9">
    <source>
        <dbReference type="EnsemblMetazoa" id="XP_038066323.1"/>
    </source>
</evidence>
<dbReference type="GO" id="GO:0000978">
    <property type="term" value="F:RNA polymerase II cis-regulatory region sequence-specific DNA binding"/>
    <property type="evidence" value="ECO:0007669"/>
    <property type="project" value="TreeGrafter"/>
</dbReference>
<evidence type="ECO:0000256" key="5">
    <source>
        <dbReference type="ARBA" id="ARBA00023163"/>
    </source>
</evidence>
<evidence type="ECO:0000256" key="6">
    <source>
        <dbReference type="ARBA" id="ARBA00023242"/>
    </source>
</evidence>
<comment type="similarity">
    <text evidence="2">Belongs to the bZIP family. C/EBP subfamily.</text>
</comment>
<dbReference type="PROSITE" id="PS50217">
    <property type="entry name" value="BZIP"/>
    <property type="match status" value="1"/>
</dbReference>
<keyword evidence="6" id="KW-0539">Nucleus</keyword>
<dbReference type="SUPFAM" id="SSF57959">
    <property type="entry name" value="Leucine zipper domain"/>
    <property type="match status" value="1"/>
</dbReference>
<feature type="compositionally biased region" description="Basic and acidic residues" evidence="7">
    <location>
        <begin position="86"/>
        <end position="98"/>
    </location>
</feature>
<evidence type="ECO:0000259" key="8">
    <source>
        <dbReference type="PROSITE" id="PS50217"/>
    </source>
</evidence>
<dbReference type="RefSeq" id="XP_038066323.1">
    <property type="nucleotide sequence ID" value="XM_038210395.1"/>
</dbReference>
<dbReference type="InterPro" id="IPR031106">
    <property type="entry name" value="C/EBP"/>
</dbReference>
<dbReference type="OrthoDB" id="10039716at2759"/>
<evidence type="ECO:0000313" key="10">
    <source>
        <dbReference type="Proteomes" id="UP000887568"/>
    </source>
</evidence>
<evidence type="ECO:0000256" key="2">
    <source>
        <dbReference type="ARBA" id="ARBA00006951"/>
    </source>
</evidence>
<dbReference type="SMART" id="SM00338">
    <property type="entry name" value="BRLZ"/>
    <property type="match status" value="1"/>
</dbReference>
<evidence type="ECO:0000256" key="4">
    <source>
        <dbReference type="ARBA" id="ARBA00023125"/>
    </source>
</evidence>
<keyword evidence="4" id="KW-0238">DNA-binding</keyword>
<dbReference type="InterPro" id="IPR046347">
    <property type="entry name" value="bZIP_sf"/>
</dbReference>
<feature type="domain" description="BZIP" evidence="8">
    <location>
        <begin position="62"/>
        <end position="125"/>
    </location>
</feature>
<dbReference type="AlphaFoldDB" id="A0A914ARQ2"/>
<dbReference type="Proteomes" id="UP000887568">
    <property type="component" value="Unplaced"/>
</dbReference>
<dbReference type="PANTHER" id="PTHR23334:SF69">
    <property type="entry name" value="CCAAT_ENHANCER-BINDING PROTEIN GAMMA"/>
    <property type="match status" value="1"/>
</dbReference>
<feature type="compositionally biased region" description="Polar residues" evidence="7">
    <location>
        <begin position="21"/>
        <end position="33"/>
    </location>
</feature>
<name>A0A914ARQ2_PATMI</name>
<evidence type="ECO:0000256" key="1">
    <source>
        <dbReference type="ARBA" id="ARBA00004123"/>
    </source>
</evidence>
<protein>
    <recommendedName>
        <fullName evidence="8">BZIP domain-containing protein</fullName>
    </recommendedName>
</protein>
<evidence type="ECO:0000256" key="7">
    <source>
        <dbReference type="SAM" id="MobiDB-lite"/>
    </source>
</evidence>
<comment type="subcellular location">
    <subcellularLocation>
        <location evidence="1">Nucleus</location>
    </subcellularLocation>
</comment>
<dbReference type="GO" id="GO:0005634">
    <property type="term" value="C:nucleus"/>
    <property type="evidence" value="ECO:0007669"/>
    <property type="project" value="UniProtKB-SubCell"/>
</dbReference>
<dbReference type="GO" id="GO:0000981">
    <property type="term" value="F:DNA-binding transcription factor activity, RNA polymerase II-specific"/>
    <property type="evidence" value="ECO:0007669"/>
    <property type="project" value="TreeGrafter"/>
</dbReference>
<dbReference type="CDD" id="cd14693">
    <property type="entry name" value="bZIP_CEBP"/>
    <property type="match status" value="1"/>
</dbReference>
<dbReference type="GO" id="GO:0006351">
    <property type="term" value="P:DNA-templated transcription"/>
    <property type="evidence" value="ECO:0007669"/>
    <property type="project" value="InterPro"/>
</dbReference>
<keyword evidence="3" id="KW-0805">Transcription regulation</keyword>
<reference evidence="9" key="1">
    <citation type="submission" date="2022-11" db="UniProtKB">
        <authorList>
            <consortium name="EnsemblMetazoa"/>
        </authorList>
    </citation>
    <scope>IDENTIFICATION</scope>
</reference>
<dbReference type="Pfam" id="PF07716">
    <property type="entry name" value="bZIP_2"/>
    <property type="match status" value="1"/>
</dbReference>
<dbReference type="Gene3D" id="1.20.5.170">
    <property type="match status" value="1"/>
</dbReference>
<keyword evidence="5" id="KW-0804">Transcription</keyword>
<dbReference type="PANTHER" id="PTHR23334">
    <property type="entry name" value="CCAAT/ENHANCER BINDING PROTEIN"/>
    <property type="match status" value="1"/>
</dbReference>
<proteinExistence type="inferred from homology"/>
<keyword evidence="10" id="KW-1185">Reference proteome</keyword>
<feature type="region of interest" description="Disordered" evidence="7">
    <location>
        <begin position="19"/>
        <end position="98"/>
    </location>
</feature>